<keyword evidence="8 9" id="KW-0539">Nucleus</keyword>
<dbReference type="InterPro" id="IPR000536">
    <property type="entry name" value="Nucl_hrmn_rcpt_lig-bd"/>
</dbReference>
<dbReference type="InterPro" id="IPR013088">
    <property type="entry name" value="Znf_NHR/GATA"/>
</dbReference>
<evidence type="ECO:0000256" key="3">
    <source>
        <dbReference type="ARBA" id="ARBA00022833"/>
    </source>
</evidence>
<dbReference type="GeneID" id="8580141"/>
<evidence type="ECO:0000313" key="13">
    <source>
        <dbReference type="Proteomes" id="UP000008549"/>
    </source>
</evidence>
<evidence type="ECO:0000313" key="14">
    <source>
        <dbReference type="WormBase" id="CBG17072"/>
    </source>
</evidence>
<evidence type="ECO:0000256" key="2">
    <source>
        <dbReference type="ARBA" id="ARBA00022771"/>
    </source>
</evidence>
<reference evidence="12 13" key="2">
    <citation type="journal article" date="2011" name="PLoS Genet.">
        <title>Caenorhabditis briggsae recombinant inbred line genotypes reveal inter-strain incompatibility and the evolution of recombination.</title>
        <authorList>
            <person name="Ross J.A."/>
            <person name="Koboldt D.C."/>
            <person name="Staisch J.E."/>
            <person name="Chamberlin H.M."/>
            <person name="Gupta B.P."/>
            <person name="Miller R.D."/>
            <person name="Baird S.E."/>
            <person name="Haag E.S."/>
        </authorList>
    </citation>
    <scope>NUCLEOTIDE SEQUENCE [LARGE SCALE GENOMIC DNA]</scope>
    <source>
        <strain evidence="12 13">AF16</strain>
    </source>
</reference>
<keyword evidence="7 9" id="KW-0675">Receptor</keyword>
<keyword evidence="4 9" id="KW-0805">Transcription regulation</keyword>
<dbReference type="InterPro" id="IPR042936">
    <property type="entry name" value="Nhr-150"/>
</dbReference>
<dbReference type="KEGG" id="cbr:CBG_17072"/>
<dbReference type="WormBase" id="CBG17072">
    <property type="protein sequence ID" value="CBP48334"/>
    <property type="gene ID" value="WBGene00036833"/>
</dbReference>
<dbReference type="GO" id="GO:0003700">
    <property type="term" value="F:DNA-binding transcription factor activity"/>
    <property type="evidence" value="ECO:0007669"/>
    <property type="project" value="InterPro"/>
</dbReference>
<keyword evidence="13" id="KW-1185">Reference proteome</keyword>
<dbReference type="HOGENOM" id="CLU_007368_1_0_1"/>
<dbReference type="SMART" id="SM00399">
    <property type="entry name" value="ZnF_C4"/>
    <property type="match status" value="1"/>
</dbReference>
<evidence type="ECO:0000313" key="12">
    <source>
        <dbReference type="EMBL" id="CAP34880.1"/>
    </source>
</evidence>
<accession>A8XQF5</accession>
<dbReference type="PANTHER" id="PTHR46800">
    <property type="entry name" value="NUCLEAR HORMONE RECEPTOR FAMILY-RELATED-RELATED"/>
    <property type="match status" value="1"/>
</dbReference>
<dbReference type="PROSITE" id="PS00031">
    <property type="entry name" value="NUCLEAR_REC_DBD_1"/>
    <property type="match status" value="1"/>
</dbReference>
<dbReference type="CTD" id="8580141"/>
<gene>
    <name evidence="12 14" type="ORF">CBG17072</name>
    <name evidence="12" type="ORF">CBG_17072</name>
</gene>
<evidence type="ECO:0000259" key="11">
    <source>
        <dbReference type="PROSITE" id="PS51843"/>
    </source>
</evidence>
<keyword evidence="2 9" id="KW-0863">Zinc-finger</keyword>
<dbReference type="PROSITE" id="PS51030">
    <property type="entry name" value="NUCLEAR_REC_DBD_2"/>
    <property type="match status" value="1"/>
</dbReference>
<dbReference type="Gene3D" id="1.10.565.10">
    <property type="entry name" value="Retinoid X Receptor"/>
    <property type="match status" value="1"/>
</dbReference>
<dbReference type="InterPro" id="IPR001628">
    <property type="entry name" value="Znf_hrmn_rcpt"/>
</dbReference>
<dbReference type="OMA" id="PCRKCRI"/>
<evidence type="ECO:0000256" key="1">
    <source>
        <dbReference type="ARBA" id="ARBA00022723"/>
    </source>
</evidence>
<dbReference type="InParanoid" id="A8XQF5"/>
<organism evidence="12 13">
    <name type="scientific">Caenorhabditis briggsae</name>
    <dbReference type="NCBI Taxonomy" id="6238"/>
    <lineage>
        <taxon>Eukaryota</taxon>
        <taxon>Metazoa</taxon>
        <taxon>Ecdysozoa</taxon>
        <taxon>Nematoda</taxon>
        <taxon>Chromadorea</taxon>
        <taxon>Rhabditida</taxon>
        <taxon>Rhabditina</taxon>
        <taxon>Rhabditomorpha</taxon>
        <taxon>Rhabditoidea</taxon>
        <taxon>Rhabditidae</taxon>
        <taxon>Peloderinae</taxon>
        <taxon>Caenorhabditis</taxon>
    </lineage>
</organism>
<dbReference type="GO" id="GO:0043565">
    <property type="term" value="F:sequence-specific DNA binding"/>
    <property type="evidence" value="ECO:0007669"/>
    <property type="project" value="InterPro"/>
</dbReference>
<name>A8XQF5_CAEBR</name>
<evidence type="ECO:0000256" key="4">
    <source>
        <dbReference type="ARBA" id="ARBA00023015"/>
    </source>
</evidence>
<keyword evidence="1 9" id="KW-0479">Metal-binding</keyword>
<keyword evidence="3 9" id="KW-0862">Zinc</keyword>
<dbReference type="InterPro" id="IPR035500">
    <property type="entry name" value="NHR-like_dom_sf"/>
</dbReference>
<dbReference type="eggNOG" id="KOG3575">
    <property type="taxonomic scope" value="Eukaryota"/>
</dbReference>
<comment type="subcellular location">
    <subcellularLocation>
        <location evidence="9">Nucleus</location>
    </subcellularLocation>
</comment>
<evidence type="ECO:0000259" key="10">
    <source>
        <dbReference type="PROSITE" id="PS51030"/>
    </source>
</evidence>
<dbReference type="PROSITE" id="PS51843">
    <property type="entry name" value="NR_LBD"/>
    <property type="match status" value="1"/>
</dbReference>
<dbReference type="EMBL" id="HE601529">
    <property type="protein sequence ID" value="CAP34880.1"/>
    <property type="molecule type" value="Genomic_DNA"/>
</dbReference>
<evidence type="ECO:0000256" key="7">
    <source>
        <dbReference type="ARBA" id="ARBA00023170"/>
    </source>
</evidence>
<dbReference type="PRINTS" id="PR00047">
    <property type="entry name" value="STROIDFINGER"/>
</dbReference>
<dbReference type="Gene3D" id="3.30.50.10">
    <property type="entry name" value="Erythroid Transcription Factor GATA-1, subunit A"/>
    <property type="match status" value="1"/>
</dbReference>
<dbReference type="PANTHER" id="PTHR46800:SF2">
    <property type="entry name" value="NUCLEAR HORMONE RECEPTOR FAMILY-RELATED"/>
    <property type="match status" value="1"/>
</dbReference>
<dbReference type="Pfam" id="PF00104">
    <property type="entry name" value="Hormone_recep"/>
    <property type="match status" value="1"/>
</dbReference>
<dbReference type="GO" id="GO:0045087">
    <property type="term" value="P:innate immune response"/>
    <property type="evidence" value="ECO:0000318"/>
    <property type="project" value="GO_Central"/>
</dbReference>
<dbReference type="SUPFAM" id="SSF57716">
    <property type="entry name" value="Glucocorticoid receptor-like (DNA-binding domain)"/>
    <property type="match status" value="1"/>
</dbReference>
<dbReference type="GO" id="GO:0005634">
    <property type="term" value="C:nucleus"/>
    <property type="evidence" value="ECO:0007669"/>
    <property type="project" value="UniProtKB-SubCell"/>
</dbReference>
<dbReference type="SMART" id="SM00430">
    <property type="entry name" value="HOLI"/>
    <property type="match status" value="1"/>
</dbReference>
<feature type="domain" description="NR LBD" evidence="11">
    <location>
        <begin position="99"/>
        <end position="341"/>
    </location>
</feature>
<keyword evidence="5 9" id="KW-0238">DNA-binding</keyword>
<evidence type="ECO:0000256" key="6">
    <source>
        <dbReference type="ARBA" id="ARBA00023163"/>
    </source>
</evidence>
<dbReference type="GO" id="GO:0008270">
    <property type="term" value="F:zinc ion binding"/>
    <property type="evidence" value="ECO:0007669"/>
    <property type="project" value="UniProtKB-KW"/>
</dbReference>
<evidence type="ECO:0000256" key="9">
    <source>
        <dbReference type="RuleBase" id="RU004334"/>
    </source>
</evidence>
<dbReference type="AlphaFoldDB" id="A8XQF5"/>
<protein>
    <submittedName>
        <fullName evidence="12">Protein CBG17072</fullName>
    </submittedName>
</protein>
<feature type="non-terminal residue" evidence="12">
    <location>
        <position position="342"/>
    </location>
</feature>
<dbReference type="Pfam" id="PF00105">
    <property type="entry name" value="zf-C4"/>
    <property type="match status" value="1"/>
</dbReference>
<reference evidence="12 13" key="1">
    <citation type="journal article" date="2003" name="PLoS Biol.">
        <title>The genome sequence of Caenorhabditis briggsae: a platform for comparative genomics.</title>
        <authorList>
            <person name="Stein L.D."/>
            <person name="Bao Z."/>
            <person name="Blasiar D."/>
            <person name="Blumenthal T."/>
            <person name="Brent M.R."/>
            <person name="Chen N."/>
            <person name="Chinwalla A."/>
            <person name="Clarke L."/>
            <person name="Clee C."/>
            <person name="Coghlan A."/>
            <person name="Coulson A."/>
            <person name="D'Eustachio P."/>
            <person name="Fitch D.H."/>
            <person name="Fulton L.A."/>
            <person name="Fulton R.E."/>
            <person name="Griffiths-Jones S."/>
            <person name="Harris T.W."/>
            <person name="Hillier L.W."/>
            <person name="Kamath R."/>
            <person name="Kuwabara P.E."/>
            <person name="Mardis E.R."/>
            <person name="Marra M.A."/>
            <person name="Miner T.L."/>
            <person name="Minx P."/>
            <person name="Mullikin J.C."/>
            <person name="Plumb R.W."/>
            <person name="Rogers J."/>
            <person name="Schein J.E."/>
            <person name="Sohrmann M."/>
            <person name="Spieth J."/>
            <person name="Stajich J.E."/>
            <person name="Wei C."/>
            <person name="Willey D."/>
            <person name="Wilson R.K."/>
            <person name="Durbin R."/>
            <person name="Waterston R.H."/>
        </authorList>
    </citation>
    <scope>NUCLEOTIDE SEQUENCE [LARGE SCALE GENOMIC DNA]</scope>
    <source>
        <strain evidence="12 13">AF16</strain>
    </source>
</reference>
<evidence type="ECO:0000256" key="5">
    <source>
        <dbReference type="ARBA" id="ARBA00023125"/>
    </source>
</evidence>
<proteinExistence type="inferred from homology"/>
<dbReference type="SUPFAM" id="SSF48508">
    <property type="entry name" value="Nuclear receptor ligand-binding domain"/>
    <property type="match status" value="1"/>
</dbReference>
<dbReference type="RefSeq" id="XP_002638144.1">
    <property type="nucleotide sequence ID" value="XM_002638098.1"/>
</dbReference>
<dbReference type="Proteomes" id="UP000008549">
    <property type="component" value="Unassembled WGS sequence"/>
</dbReference>
<feature type="non-terminal residue" evidence="12">
    <location>
        <position position="1"/>
    </location>
</feature>
<comment type="similarity">
    <text evidence="9">Belongs to the nuclear hormone receptor family.</text>
</comment>
<evidence type="ECO:0000256" key="8">
    <source>
        <dbReference type="ARBA" id="ARBA00023242"/>
    </source>
</evidence>
<sequence>CRVCGAPEAEAHFGGISCRACAAFFRRYFHSKKLDASCTCQFRIRNSHPCRECRILKCLEAGMDPEKIQGRRDKISDKETTCSSMVIFFKFHHRLPFRSTSKLHSAISNWQNFESIRLEKSGRKEGMMTVYELSCIVKIDIDLTWKMVMKMFPDMEKLKIRDRSSLLNNFIVKLWQLIPILDFLNNSEKYLNLKEEDIQQMVIWFYQGCFPEDQQMSITLLRKFVPFWTFNYKKIILPIAALGLEKTEMMAIIWMIFVDYGFTNISSECQEMCRNIKKMILRELKNYQIDRNFDEMRFLDTLETLEIIERGEKKFLEEMMICEMHNVRIHDDFKAILKENRL</sequence>
<feature type="domain" description="Nuclear receptor" evidence="10">
    <location>
        <begin position="1"/>
        <end position="70"/>
    </location>
</feature>
<keyword evidence="6 9" id="KW-0804">Transcription</keyword>